<dbReference type="Proteomes" id="UP001432059">
    <property type="component" value="Chromosome"/>
</dbReference>
<dbReference type="Gene3D" id="3.40.50.1220">
    <property type="entry name" value="TPP-binding domain"/>
    <property type="match status" value="1"/>
</dbReference>
<comment type="similarity">
    <text evidence="6">Belongs to the TPP enzyme family. MenD subfamily.</text>
</comment>
<comment type="cofactor">
    <cofactor evidence="6">
        <name>Mg(2+)</name>
        <dbReference type="ChEBI" id="CHEBI:18420"/>
    </cofactor>
    <cofactor evidence="6">
        <name>Mn(2+)</name>
        <dbReference type="ChEBI" id="CHEBI:29035"/>
    </cofactor>
</comment>
<dbReference type="EMBL" id="CP136426">
    <property type="protein sequence ID" value="WOC52322.1"/>
    <property type="molecule type" value="Genomic_DNA"/>
</dbReference>
<dbReference type="PANTHER" id="PTHR42916:SF1">
    <property type="entry name" value="PROTEIN PHYLLO, CHLOROPLASTIC"/>
    <property type="match status" value="1"/>
</dbReference>
<protein>
    <recommendedName>
        <fullName evidence="6">2-succinyl-5-enolpyruvyl-6-hydroxy-3-cyclohexene-1-carboxylate synthase</fullName>
        <shortName evidence="6">SEPHCHC synthase</shortName>
        <ecNumber evidence="6">2.2.1.9</ecNumber>
    </recommendedName>
    <alternativeName>
        <fullName evidence="6">Menaquinone biosynthesis protein MenD</fullName>
    </alternativeName>
</protein>
<comment type="pathway">
    <text evidence="6">Quinol/quinone metabolism; 1,4-dihydroxy-2-naphthoate biosynthesis; 1,4-dihydroxy-2-naphthoate from chorismate: step 2/7.</text>
</comment>
<keyword evidence="2 6" id="KW-0479">Metal-binding</keyword>
<reference evidence="8" key="1">
    <citation type="submission" date="2023-10" db="EMBL/GenBank/DDBJ databases">
        <title>Characterization and whole genome sequencing of a novel strain of Bergeyella porcorum QD2021 isolated from pig.</title>
        <authorList>
            <person name="Liu G."/>
            <person name="Chen C."/>
            <person name="Han X."/>
        </authorList>
    </citation>
    <scope>NUCLEOTIDE SEQUENCE</scope>
    <source>
        <strain evidence="8">QD2021</strain>
    </source>
</reference>
<comment type="subunit">
    <text evidence="6">Homodimer.</text>
</comment>
<dbReference type="CDD" id="cd07037">
    <property type="entry name" value="TPP_PYR_MenD"/>
    <property type="match status" value="1"/>
</dbReference>
<evidence type="ECO:0000256" key="2">
    <source>
        <dbReference type="ARBA" id="ARBA00022723"/>
    </source>
</evidence>
<dbReference type="NCBIfam" id="TIGR00173">
    <property type="entry name" value="menD"/>
    <property type="match status" value="1"/>
</dbReference>
<dbReference type="HAMAP" id="MF_01659">
    <property type="entry name" value="MenD"/>
    <property type="match status" value="1"/>
</dbReference>
<accession>A0ABZ0E5W6</accession>
<comment type="pathway">
    <text evidence="6">Quinol/quinone metabolism; menaquinone biosynthesis.</text>
</comment>
<comment type="function">
    <text evidence="6">Catalyzes the thiamine diphosphate-dependent decarboxylation of 2-oxoglutarate and the subsequent addition of the resulting succinic semialdehyde-thiamine pyrophosphate anion to isochorismate to yield 2-succinyl-5-enolpyruvyl-6-hydroxy-3-cyclohexene-1-carboxylate (SEPHCHC).</text>
</comment>
<proteinExistence type="inferred from homology"/>
<evidence type="ECO:0000256" key="3">
    <source>
        <dbReference type="ARBA" id="ARBA00022842"/>
    </source>
</evidence>
<comment type="cofactor">
    <cofactor evidence="6">
        <name>thiamine diphosphate</name>
        <dbReference type="ChEBI" id="CHEBI:58937"/>
    </cofactor>
    <text evidence="6">Binds 1 thiamine pyrophosphate per subunit.</text>
</comment>
<feature type="domain" description="Thiamine pyrophosphate enzyme N-terminal TPP-binding" evidence="7">
    <location>
        <begin position="26"/>
        <end position="132"/>
    </location>
</feature>
<keyword evidence="4 6" id="KW-0786">Thiamine pyrophosphate</keyword>
<organism evidence="8 9">
    <name type="scientific">Bergeyella porcorum</name>
    <dbReference type="NCBI Taxonomy" id="1735111"/>
    <lineage>
        <taxon>Bacteria</taxon>
        <taxon>Pseudomonadati</taxon>
        <taxon>Bacteroidota</taxon>
        <taxon>Flavobacteriia</taxon>
        <taxon>Flavobacteriales</taxon>
        <taxon>Weeksellaceae</taxon>
        <taxon>Bergeyella</taxon>
    </lineage>
</organism>
<dbReference type="InterPro" id="IPR012001">
    <property type="entry name" value="Thiamin_PyroP_enz_TPP-bd_dom"/>
</dbReference>
<keyword evidence="5 6" id="KW-0464">Manganese</keyword>
<keyword evidence="6" id="KW-0474">Menaquinone biosynthesis</keyword>
<dbReference type="CDD" id="cd02009">
    <property type="entry name" value="TPP_SHCHC_synthase"/>
    <property type="match status" value="1"/>
</dbReference>
<dbReference type="Pfam" id="PF02776">
    <property type="entry name" value="TPP_enzyme_N"/>
    <property type="match status" value="1"/>
</dbReference>
<sequence length="579" mass="66565">MKKFPENHKTITFALMKKFSSKRSVQILAHLLKAYGLQDIIISPGSRNAPLAIHFGEMDELNTYSIVDERSAAFVALGMAQSTKKPVAITCTSGSAAANYYPAITEAFYQNIPLLILTADRPADFIDLFDGQTIRQNQLYQTHSYGDFQLLEDDEMDAEEYNFNTIKKAIELCIEKQGPVHINIPLSEPLYNLVSELPYFPSVEHTLKKKTYDVAPHLIADWNASKRILILVGTRDYSEELESQLSQLVKNHSVVVLCEANSNLRHEKFFQHIDRYIFNFSEEDYKTYAPDLLITIGQNVVSKKVKQFLRKASPQKHWHIDEFWQPDTYFSLSDPIKVKPEIFFSKLLKSIQLEPKPYYNLWDTLREKKDALHAQYLMRVGFSDFNLFWLISQKTPTNFNIHFSNSSAIRYAQLFDFKAHKIYCNRGTSGIDGSTSTAMGFAIKNENPTLLVTGDLSFFYDINGLWNPYIPPYTRIIVFNNGGGEIFRFIPGPDKANVNILDELIATKHRKNAEHLAKHFGFDYIKVEDDNTIERVLDNFFKPDAKPKILEVSTQNIQNSEILKNYFKFLSGKLENSEM</sequence>
<dbReference type="EC" id="2.2.1.9" evidence="6"/>
<evidence type="ECO:0000256" key="4">
    <source>
        <dbReference type="ARBA" id="ARBA00023052"/>
    </source>
</evidence>
<gene>
    <name evidence="6 8" type="primary">menD</name>
    <name evidence="8" type="ORF">BPO_1675</name>
</gene>
<dbReference type="SUPFAM" id="SSF52518">
    <property type="entry name" value="Thiamin diphosphate-binding fold (THDP-binding)"/>
    <property type="match status" value="2"/>
</dbReference>
<keyword evidence="9" id="KW-1185">Reference proteome</keyword>
<name>A0ABZ0E5W6_9FLAO</name>
<dbReference type="InterPro" id="IPR004433">
    <property type="entry name" value="MenaQ_synth_MenD"/>
</dbReference>
<keyword evidence="1 6" id="KW-0808">Transferase</keyword>
<dbReference type="PANTHER" id="PTHR42916">
    <property type="entry name" value="2-SUCCINYL-5-ENOLPYRUVYL-6-HYDROXY-3-CYCLOHEXENE-1-CARBOXYLATE SYNTHASE"/>
    <property type="match status" value="1"/>
</dbReference>
<comment type="catalytic activity">
    <reaction evidence="6">
        <text>isochorismate + 2-oxoglutarate + H(+) = 5-enolpyruvoyl-6-hydroxy-2-succinyl-cyclohex-3-ene-1-carboxylate + CO2</text>
        <dbReference type="Rhea" id="RHEA:25593"/>
        <dbReference type="ChEBI" id="CHEBI:15378"/>
        <dbReference type="ChEBI" id="CHEBI:16526"/>
        <dbReference type="ChEBI" id="CHEBI:16810"/>
        <dbReference type="ChEBI" id="CHEBI:29780"/>
        <dbReference type="ChEBI" id="CHEBI:58818"/>
        <dbReference type="EC" id="2.2.1.9"/>
    </reaction>
</comment>
<evidence type="ECO:0000256" key="6">
    <source>
        <dbReference type="HAMAP-Rule" id="MF_01659"/>
    </source>
</evidence>
<dbReference type="PIRSF" id="PIRSF004983">
    <property type="entry name" value="MenD"/>
    <property type="match status" value="1"/>
</dbReference>
<keyword evidence="3 6" id="KW-0460">Magnesium</keyword>
<evidence type="ECO:0000256" key="5">
    <source>
        <dbReference type="ARBA" id="ARBA00023211"/>
    </source>
</evidence>
<dbReference type="InterPro" id="IPR029061">
    <property type="entry name" value="THDP-binding"/>
</dbReference>
<dbReference type="Gene3D" id="3.40.50.970">
    <property type="match status" value="2"/>
</dbReference>
<evidence type="ECO:0000313" key="8">
    <source>
        <dbReference type="EMBL" id="WOC52322.1"/>
    </source>
</evidence>
<evidence type="ECO:0000313" key="9">
    <source>
        <dbReference type="Proteomes" id="UP001432059"/>
    </source>
</evidence>
<evidence type="ECO:0000259" key="7">
    <source>
        <dbReference type="Pfam" id="PF02776"/>
    </source>
</evidence>
<evidence type="ECO:0000256" key="1">
    <source>
        <dbReference type="ARBA" id="ARBA00022679"/>
    </source>
</evidence>